<gene>
    <name evidence="2" type="ORF">Csa_4G314415</name>
</gene>
<dbReference type="AlphaFoldDB" id="A0A0A0L017"/>
<accession>A0A0A0L017</accession>
<feature type="compositionally biased region" description="Basic and acidic residues" evidence="1">
    <location>
        <begin position="126"/>
        <end position="144"/>
    </location>
</feature>
<proteinExistence type="predicted"/>
<dbReference type="Gramene" id="KGN54414">
    <property type="protein sequence ID" value="KGN54414"/>
    <property type="gene ID" value="Csa_4G314415"/>
</dbReference>
<organism evidence="2 3">
    <name type="scientific">Cucumis sativus</name>
    <name type="common">Cucumber</name>
    <dbReference type="NCBI Taxonomy" id="3659"/>
    <lineage>
        <taxon>Eukaryota</taxon>
        <taxon>Viridiplantae</taxon>
        <taxon>Streptophyta</taxon>
        <taxon>Embryophyta</taxon>
        <taxon>Tracheophyta</taxon>
        <taxon>Spermatophyta</taxon>
        <taxon>Magnoliopsida</taxon>
        <taxon>eudicotyledons</taxon>
        <taxon>Gunneridae</taxon>
        <taxon>Pentapetalae</taxon>
        <taxon>rosids</taxon>
        <taxon>fabids</taxon>
        <taxon>Cucurbitales</taxon>
        <taxon>Cucurbitaceae</taxon>
        <taxon>Benincaseae</taxon>
        <taxon>Cucumis</taxon>
    </lineage>
</organism>
<dbReference type="Proteomes" id="UP000029981">
    <property type="component" value="Chromosome 4"/>
</dbReference>
<name>A0A0A0L017_CUCSA</name>
<dbReference type="EMBL" id="CM002925">
    <property type="protein sequence ID" value="KGN54414.1"/>
    <property type="molecule type" value="Genomic_DNA"/>
</dbReference>
<reference evidence="2 3" key="1">
    <citation type="journal article" date="2009" name="Nat. Genet.">
        <title>The genome of the cucumber, Cucumis sativus L.</title>
        <authorList>
            <person name="Huang S."/>
            <person name="Li R."/>
            <person name="Zhang Z."/>
            <person name="Li L."/>
            <person name="Gu X."/>
            <person name="Fan W."/>
            <person name="Lucas W.J."/>
            <person name="Wang X."/>
            <person name="Xie B."/>
            <person name="Ni P."/>
            <person name="Ren Y."/>
            <person name="Zhu H."/>
            <person name="Li J."/>
            <person name="Lin K."/>
            <person name="Jin W."/>
            <person name="Fei Z."/>
            <person name="Li G."/>
            <person name="Staub J."/>
            <person name="Kilian A."/>
            <person name="van der Vossen E.A."/>
            <person name="Wu Y."/>
            <person name="Guo J."/>
            <person name="He J."/>
            <person name="Jia Z."/>
            <person name="Ren Y."/>
            <person name="Tian G."/>
            <person name="Lu Y."/>
            <person name="Ruan J."/>
            <person name="Qian W."/>
            <person name="Wang M."/>
            <person name="Huang Q."/>
            <person name="Li B."/>
            <person name="Xuan Z."/>
            <person name="Cao J."/>
            <person name="Asan"/>
            <person name="Wu Z."/>
            <person name="Zhang J."/>
            <person name="Cai Q."/>
            <person name="Bai Y."/>
            <person name="Zhao B."/>
            <person name="Han Y."/>
            <person name="Li Y."/>
            <person name="Li X."/>
            <person name="Wang S."/>
            <person name="Shi Q."/>
            <person name="Liu S."/>
            <person name="Cho W.K."/>
            <person name="Kim J.Y."/>
            <person name="Xu Y."/>
            <person name="Heller-Uszynska K."/>
            <person name="Miao H."/>
            <person name="Cheng Z."/>
            <person name="Zhang S."/>
            <person name="Wu J."/>
            <person name="Yang Y."/>
            <person name="Kang H."/>
            <person name="Li M."/>
            <person name="Liang H."/>
            <person name="Ren X."/>
            <person name="Shi Z."/>
            <person name="Wen M."/>
            <person name="Jian M."/>
            <person name="Yang H."/>
            <person name="Zhang G."/>
            <person name="Yang Z."/>
            <person name="Chen R."/>
            <person name="Liu S."/>
            <person name="Li J."/>
            <person name="Ma L."/>
            <person name="Liu H."/>
            <person name="Zhou Y."/>
            <person name="Zhao J."/>
            <person name="Fang X."/>
            <person name="Li G."/>
            <person name="Fang L."/>
            <person name="Li Y."/>
            <person name="Liu D."/>
            <person name="Zheng H."/>
            <person name="Zhang Y."/>
            <person name="Qin N."/>
            <person name="Li Z."/>
            <person name="Yang G."/>
            <person name="Yang S."/>
            <person name="Bolund L."/>
            <person name="Kristiansen K."/>
            <person name="Zheng H."/>
            <person name="Li S."/>
            <person name="Zhang X."/>
            <person name="Yang H."/>
            <person name="Wang J."/>
            <person name="Sun R."/>
            <person name="Zhang B."/>
            <person name="Jiang S."/>
            <person name="Wang J."/>
            <person name="Du Y."/>
            <person name="Li S."/>
        </authorList>
    </citation>
    <scope>NUCLEOTIDE SEQUENCE [LARGE SCALE GENOMIC DNA]</scope>
    <source>
        <strain evidence="3">cv. 9930</strain>
    </source>
</reference>
<evidence type="ECO:0000313" key="3">
    <source>
        <dbReference type="Proteomes" id="UP000029981"/>
    </source>
</evidence>
<keyword evidence="3" id="KW-1185">Reference proteome</keyword>
<protein>
    <submittedName>
        <fullName evidence="2">Uncharacterized protein</fullName>
    </submittedName>
</protein>
<sequence length="144" mass="15230">MNKSNEHTCVFNFRNGHNILSAGRSGARGGGGGGGGGGSASEDTEKPSRINFLLIQEQIIGRSESTVSADDGETGGESRNKNRSNAGEKNNTGGENNETNQDLAISEVATKQNKRLIGGAEEIEEDPRAKKGDQEEERGRIGEK</sequence>
<evidence type="ECO:0000313" key="2">
    <source>
        <dbReference type="EMBL" id="KGN54414.1"/>
    </source>
</evidence>
<feature type="compositionally biased region" description="Gly residues" evidence="1">
    <location>
        <begin position="26"/>
        <end position="39"/>
    </location>
</feature>
<evidence type="ECO:0000256" key="1">
    <source>
        <dbReference type="SAM" id="MobiDB-lite"/>
    </source>
</evidence>
<feature type="compositionally biased region" description="Low complexity" evidence="1">
    <location>
        <begin position="90"/>
        <end position="100"/>
    </location>
</feature>
<dbReference type="OMA" id="FRNGHNI"/>
<reference evidence="2 3" key="3">
    <citation type="journal article" date="2010" name="BMC Genomics">
        <title>Transcriptome sequencing and comparative analysis of cucumber flowers with different sex types.</title>
        <authorList>
            <person name="Guo S."/>
            <person name="Zheng Y."/>
            <person name="Joung J.G."/>
            <person name="Liu S."/>
            <person name="Zhang Z."/>
            <person name="Crasta O.R."/>
            <person name="Sobral B.W."/>
            <person name="Xu Y."/>
            <person name="Huang S."/>
            <person name="Fei Z."/>
        </authorList>
    </citation>
    <scope>NUCLEOTIDE SEQUENCE [LARGE SCALE GENOMIC DNA]</scope>
    <source>
        <strain evidence="3">cv. 9930</strain>
    </source>
</reference>
<reference evidence="2 3" key="4">
    <citation type="journal article" date="2011" name="BMC Genomics">
        <title>RNA-Seq improves annotation of protein-coding genes in the cucumber genome.</title>
        <authorList>
            <person name="Li Z."/>
            <person name="Zhang Z."/>
            <person name="Yan P."/>
            <person name="Huang S."/>
            <person name="Fei Z."/>
            <person name="Lin K."/>
        </authorList>
    </citation>
    <scope>NUCLEOTIDE SEQUENCE [LARGE SCALE GENOMIC DNA]</scope>
    <source>
        <strain evidence="3">cv. 9930</strain>
    </source>
</reference>
<feature type="region of interest" description="Disordered" evidence="1">
    <location>
        <begin position="22"/>
        <end position="144"/>
    </location>
</feature>
<reference evidence="2 3" key="2">
    <citation type="journal article" date="2009" name="PLoS ONE">
        <title>An integrated genetic and cytogenetic map of the cucumber genome.</title>
        <authorList>
            <person name="Ren Y."/>
            <person name="Zhang Z."/>
            <person name="Liu J."/>
            <person name="Staub J.E."/>
            <person name="Han Y."/>
            <person name="Cheng Z."/>
            <person name="Li X."/>
            <person name="Lu J."/>
            <person name="Miao H."/>
            <person name="Kang H."/>
            <person name="Xie B."/>
            <person name="Gu X."/>
            <person name="Wang X."/>
            <person name="Du Y."/>
            <person name="Jin W."/>
            <person name="Huang S."/>
        </authorList>
    </citation>
    <scope>NUCLEOTIDE SEQUENCE [LARGE SCALE GENOMIC DNA]</scope>
    <source>
        <strain evidence="3">cv. 9930</strain>
    </source>
</reference>